<evidence type="ECO:0000313" key="3">
    <source>
        <dbReference type="Proteomes" id="UP000252582"/>
    </source>
</evidence>
<keyword evidence="1" id="KW-0812">Transmembrane</keyword>
<dbReference type="AlphaFoldDB" id="A0A6I7HL56"/>
<keyword evidence="3" id="KW-1185">Reference proteome</keyword>
<feature type="transmembrane region" description="Helical" evidence="1">
    <location>
        <begin position="58"/>
        <end position="80"/>
    </location>
</feature>
<gene>
    <name evidence="2" type="ORF">DFR48_108124</name>
</gene>
<protein>
    <submittedName>
        <fullName evidence="2">Uncharacterized protein</fullName>
    </submittedName>
</protein>
<proteinExistence type="predicted"/>
<keyword evidence="1" id="KW-1133">Transmembrane helix</keyword>
<dbReference type="EMBL" id="QPIX01000008">
    <property type="protein sequence ID" value="RCW22602.1"/>
    <property type="molecule type" value="Genomic_DNA"/>
</dbReference>
<accession>A0A6I7HL56</accession>
<sequence>MSTCPGDSVYGASVHLAAALFGQLVFALVTMGLSTLARRFAGKLDGQRRVTFDNYRLLYHYAVAQSLLGLLPVHGFPWMIG</sequence>
<keyword evidence="1" id="KW-0472">Membrane</keyword>
<name>A0A6I7HL56_9HYPH</name>
<reference evidence="2 3" key="1">
    <citation type="submission" date="2018-07" db="EMBL/GenBank/DDBJ databases">
        <title>Genomic Encyclopedia of Type Strains, Phase IV (KMG-IV): sequencing the most valuable type-strain genomes for metagenomic binning, comparative biology and taxonomic classification.</title>
        <authorList>
            <person name="Goeker M."/>
        </authorList>
    </citation>
    <scope>NUCLEOTIDE SEQUENCE [LARGE SCALE GENOMIC DNA]</scope>
    <source>
        <strain evidence="2 3">DSM 25528</strain>
    </source>
</reference>
<dbReference type="RefSeq" id="WP_114363989.1">
    <property type="nucleotide sequence ID" value="NZ_QPIX01000008.1"/>
</dbReference>
<evidence type="ECO:0000256" key="1">
    <source>
        <dbReference type="SAM" id="Phobius"/>
    </source>
</evidence>
<evidence type="ECO:0000313" key="2">
    <source>
        <dbReference type="EMBL" id="RCW22602.1"/>
    </source>
</evidence>
<dbReference type="Proteomes" id="UP000252582">
    <property type="component" value="Unassembled WGS sequence"/>
</dbReference>
<feature type="transmembrane region" description="Helical" evidence="1">
    <location>
        <begin position="12"/>
        <end position="37"/>
    </location>
</feature>
<comment type="caution">
    <text evidence="2">The sequence shown here is derived from an EMBL/GenBank/DDBJ whole genome shotgun (WGS) entry which is preliminary data.</text>
</comment>
<organism evidence="2 3">
    <name type="scientific">Ciceribacter lividus</name>
    <dbReference type="NCBI Taxonomy" id="1197950"/>
    <lineage>
        <taxon>Bacteria</taxon>
        <taxon>Pseudomonadati</taxon>
        <taxon>Pseudomonadota</taxon>
        <taxon>Alphaproteobacteria</taxon>
        <taxon>Hyphomicrobiales</taxon>
        <taxon>Rhizobiaceae</taxon>
        <taxon>Ciceribacter</taxon>
    </lineage>
</organism>